<dbReference type="InterPro" id="IPR006657">
    <property type="entry name" value="MoPterin_dinucl-bd_dom"/>
</dbReference>
<feature type="non-terminal residue" evidence="7">
    <location>
        <position position="1"/>
    </location>
</feature>
<dbReference type="InterPro" id="IPR009010">
    <property type="entry name" value="Asp_de-COase-like_dom_sf"/>
</dbReference>
<keyword evidence="3" id="KW-0408">Iron</keyword>
<dbReference type="PANTHER" id="PTHR43105">
    <property type="entry name" value="RESPIRATORY NITRATE REDUCTASE"/>
    <property type="match status" value="1"/>
</dbReference>
<gene>
    <name evidence="7" type="ORF">S01H1_04855</name>
</gene>
<dbReference type="GO" id="GO:0003954">
    <property type="term" value="F:NADH dehydrogenase activity"/>
    <property type="evidence" value="ECO:0007669"/>
    <property type="project" value="TreeGrafter"/>
</dbReference>
<evidence type="ECO:0000256" key="2">
    <source>
        <dbReference type="ARBA" id="ARBA00023002"/>
    </source>
</evidence>
<dbReference type="AlphaFoldDB" id="X0RZH9"/>
<dbReference type="GO" id="GO:0043546">
    <property type="term" value="F:molybdopterin cofactor binding"/>
    <property type="evidence" value="ECO:0007669"/>
    <property type="project" value="InterPro"/>
</dbReference>
<dbReference type="Gene3D" id="3.40.50.740">
    <property type="match status" value="1"/>
</dbReference>
<dbReference type="InterPro" id="IPR006656">
    <property type="entry name" value="Mopterin_OxRdtase"/>
</dbReference>
<dbReference type="Pfam" id="PF00384">
    <property type="entry name" value="Molybdopterin"/>
    <property type="match status" value="1"/>
</dbReference>
<dbReference type="InterPro" id="IPR050123">
    <property type="entry name" value="Prok_molybdopt-oxidoreductase"/>
</dbReference>
<keyword evidence="4" id="KW-0411">Iron-sulfur</keyword>
<organism evidence="7">
    <name type="scientific">marine sediment metagenome</name>
    <dbReference type="NCBI Taxonomy" id="412755"/>
    <lineage>
        <taxon>unclassified sequences</taxon>
        <taxon>metagenomes</taxon>
        <taxon>ecological metagenomes</taxon>
    </lineage>
</organism>
<proteinExistence type="predicted"/>
<evidence type="ECO:0000259" key="6">
    <source>
        <dbReference type="Pfam" id="PF01568"/>
    </source>
</evidence>
<dbReference type="SUPFAM" id="SSF50692">
    <property type="entry name" value="ADC-like"/>
    <property type="match status" value="1"/>
</dbReference>
<sequence>ELSKDLAKYTPEYVEEVTGVPSEEVRRAARLFAGTNLASIVYGDGITQHVTGTDSVIALANLAMLTGNIGLRGGIFALQRDCNGQGACDMGALHDLLPGYHRVENEQSRKKFADRWGTKLPADAGLSAIEMIDQAREGKIKCMYIVGENPLLSFPNPALVKESLESLDFLVVHDMFLTETAKMANVVLPAASFAEKEGTFTNFEGRVQRVRKVIEPIGDSLPDVEIILRLSNVMGYPMPYSSLQQIMDEIQELVPLYQVVDYRDSDMKGISRAELDRDPLRNRRMYKGQFPSGFGRFSPVQYEPPRKTSKDGYNLTLLAGSILYHSGTGSRSSRSPRLSEFSPEAFVEIGESDAKQVGISQGDQVRVISPAGEVTAVAKLTDTLPEGVVFMPICFPSTPVNRLFDIALDPRAKTPAIKACAVKLEPKARLDLSAERI</sequence>
<dbReference type="PANTHER" id="PTHR43105:SF14">
    <property type="entry name" value="FORMATE DEHYDROGENASE H"/>
    <property type="match status" value="1"/>
</dbReference>
<dbReference type="Pfam" id="PF01568">
    <property type="entry name" value="Molydop_binding"/>
    <property type="match status" value="1"/>
</dbReference>
<keyword evidence="2" id="KW-0560">Oxidoreductase</keyword>
<name>X0RZH9_9ZZZZ</name>
<dbReference type="Gene3D" id="3.40.228.10">
    <property type="entry name" value="Dimethylsulfoxide Reductase, domain 2"/>
    <property type="match status" value="1"/>
</dbReference>
<evidence type="ECO:0008006" key="8">
    <source>
        <dbReference type="Google" id="ProtNLM"/>
    </source>
</evidence>
<dbReference type="Gene3D" id="2.40.40.20">
    <property type="match status" value="1"/>
</dbReference>
<evidence type="ECO:0000259" key="5">
    <source>
        <dbReference type="Pfam" id="PF00384"/>
    </source>
</evidence>
<dbReference type="GO" id="GO:0051536">
    <property type="term" value="F:iron-sulfur cluster binding"/>
    <property type="evidence" value="ECO:0007669"/>
    <property type="project" value="UniProtKB-KW"/>
</dbReference>
<dbReference type="EMBL" id="BARS01002543">
    <property type="protein sequence ID" value="GAF69122.1"/>
    <property type="molecule type" value="Genomic_DNA"/>
</dbReference>
<evidence type="ECO:0000256" key="1">
    <source>
        <dbReference type="ARBA" id="ARBA00022723"/>
    </source>
</evidence>
<keyword evidence="1" id="KW-0479">Metal-binding</keyword>
<accession>X0RZH9</accession>
<feature type="domain" description="Molybdopterin oxidoreductase" evidence="5">
    <location>
        <begin position="40"/>
        <end position="232"/>
    </location>
</feature>
<protein>
    <recommendedName>
        <fullName evidence="8">Molybdopterin oxidoreductase domain-containing protein</fullName>
    </recommendedName>
</protein>
<feature type="domain" description="Molybdopterin dinucleotide-binding" evidence="6">
    <location>
        <begin position="315"/>
        <end position="421"/>
    </location>
</feature>
<dbReference type="GO" id="GO:0016020">
    <property type="term" value="C:membrane"/>
    <property type="evidence" value="ECO:0007669"/>
    <property type="project" value="TreeGrafter"/>
</dbReference>
<reference evidence="7" key="1">
    <citation type="journal article" date="2014" name="Front. Microbiol.">
        <title>High frequency of phylogenetically diverse reductive dehalogenase-homologous genes in deep subseafloor sedimentary metagenomes.</title>
        <authorList>
            <person name="Kawai M."/>
            <person name="Futagami T."/>
            <person name="Toyoda A."/>
            <person name="Takaki Y."/>
            <person name="Nishi S."/>
            <person name="Hori S."/>
            <person name="Arai W."/>
            <person name="Tsubouchi T."/>
            <person name="Morono Y."/>
            <person name="Uchiyama I."/>
            <person name="Ito T."/>
            <person name="Fujiyama A."/>
            <person name="Inagaki F."/>
            <person name="Takami H."/>
        </authorList>
    </citation>
    <scope>NUCLEOTIDE SEQUENCE</scope>
    <source>
        <strain evidence="7">Expedition CK06-06</strain>
    </source>
</reference>
<dbReference type="PROSITE" id="PS00932">
    <property type="entry name" value="MOLYBDOPTERIN_PROK_3"/>
    <property type="match status" value="1"/>
</dbReference>
<dbReference type="GO" id="GO:0046872">
    <property type="term" value="F:metal ion binding"/>
    <property type="evidence" value="ECO:0007669"/>
    <property type="project" value="UniProtKB-KW"/>
</dbReference>
<dbReference type="GO" id="GO:0022904">
    <property type="term" value="P:respiratory electron transport chain"/>
    <property type="evidence" value="ECO:0007669"/>
    <property type="project" value="TreeGrafter"/>
</dbReference>
<evidence type="ECO:0000256" key="3">
    <source>
        <dbReference type="ARBA" id="ARBA00023004"/>
    </source>
</evidence>
<comment type="caution">
    <text evidence="7">The sequence shown here is derived from an EMBL/GenBank/DDBJ whole genome shotgun (WGS) entry which is preliminary data.</text>
</comment>
<evidence type="ECO:0000256" key="4">
    <source>
        <dbReference type="ARBA" id="ARBA00023014"/>
    </source>
</evidence>
<dbReference type="SUPFAM" id="SSF53706">
    <property type="entry name" value="Formate dehydrogenase/DMSO reductase, domains 1-3"/>
    <property type="match status" value="1"/>
</dbReference>
<dbReference type="InterPro" id="IPR006655">
    <property type="entry name" value="Mopterin_OxRdtase_prok_CS"/>
</dbReference>
<evidence type="ECO:0000313" key="7">
    <source>
        <dbReference type="EMBL" id="GAF69122.1"/>
    </source>
</evidence>